<dbReference type="Proteomes" id="UP000192656">
    <property type="component" value="Unassembled WGS sequence"/>
</dbReference>
<name>A0A1W2BJ92_9HYPH</name>
<dbReference type="AlphaFoldDB" id="A0A1W2BJ92"/>
<accession>A0A1W2BJ92</accession>
<dbReference type="RefSeq" id="WP_084409807.1">
    <property type="nucleotide sequence ID" value="NZ_FWXR01000006.1"/>
</dbReference>
<gene>
    <name evidence="2" type="ORF">SAMN06297251_106165</name>
</gene>
<proteinExistence type="predicted"/>
<evidence type="ECO:0000313" key="3">
    <source>
        <dbReference type="Proteomes" id="UP000192656"/>
    </source>
</evidence>
<protein>
    <recommendedName>
        <fullName evidence="4">Flagellar assembly protein FliH</fullName>
    </recommendedName>
</protein>
<evidence type="ECO:0000313" key="2">
    <source>
        <dbReference type="EMBL" id="SMC73039.1"/>
    </source>
</evidence>
<dbReference type="EMBL" id="FWXR01000006">
    <property type="protein sequence ID" value="SMC73039.1"/>
    <property type="molecule type" value="Genomic_DNA"/>
</dbReference>
<reference evidence="2 3" key="1">
    <citation type="submission" date="2017-04" db="EMBL/GenBank/DDBJ databases">
        <authorList>
            <person name="Afonso C.L."/>
            <person name="Miller P.J."/>
            <person name="Scott M.A."/>
            <person name="Spackman E."/>
            <person name="Goraichik I."/>
            <person name="Dimitrov K.M."/>
            <person name="Suarez D.L."/>
            <person name="Swayne D.E."/>
        </authorList>
    </citation>
    <scope>NUCLEOTIDE SEQUENCE [LARGE SCALE GENOMIC DNA]</scope>
    <source>
        <strain evidence="2 3">CGMCC 1.10972</strain>
    </source>
</reference>
<evidence type="ECO:0008006" key="4">
    <source>
        <dbReference type="Google" id="ProtNLM"/>
    </source>
</evidence>
<dbReference type="STRING" id="937218.SAMN06297251_106165"/>
<evidence type="ECO:0000256" key="1">
    <source>
        <dbReference type="SAM" id="MobiDB-lite"/>
    </source>
</evidence>
<dbReference type="OrthoDB" id="7677041at2"/>
<sequence>MIPLAQYLTERDGESGTGFQDLGQRAPKRAAKPKSAAFKAIGSGNGRKADKDEFQRIPQPGRGRQAEPRREQMAASDVDAAALFAQMEDELRSRAGQDKPRQDARALQNELRASAPGVDSAKALDRAREAAYERGREEALAEAEAERDAAVAAAIEAEREAAAERQAEALAAARAEWCETESSQLAGALLEQTDRLAAALKVTLTSVLKPVALGARRRQTVAELVETVASLTFDGRALGLKASGSADLLEALEAALGARAGLVSFEPVDGKADVRIVCDQTVIETRLADWRSAFEKALA</sequence>
<organism evidence="2 3">
    <name type="scientific">Fulvimarina manganoxydans</name>
    <dbReference type="NCBI Taxonomy" id="937218"/>
    <lineage>
        <taxon>Bacteria</taxon>
        <taxon>Pseudomonadati</taxon>
        <taxon>Pseudomonadota</taxon>
        <taxon>Alphaproteobacteria</taxon>
        <taxon>Hyphomicrobiales</taxon>
        <taxon>Aurantimonadaceae</taxon>
        <taxon>Fulvimarina</taxon>
    </lineage>
</organism>
<feature type="region of interest" description="Disordered" evidence="1">
    <location>
        <begin position="1"/>
        <end position="78"/>
    </location>
</feature>
<keyword evidence="3" id="KW-1185">Reference proteome</keyword>